<organism evidence="1 2">
    <name type="scientific">Hyalomma asiaticum</name>
    <name type="common">Tick</name>
    <dbReference type="NCBI Taxonomy" id="266040"/>
    <lineage>
        <taxon>Eukaryota</taxon>
        <taxon>Metazoa</taxon>
        <taxon>Ecdysozoa</taxon>
        <taxon>Arthropoda</taxon>
        <taxon>Chelicerata</taxon>
        <taxon>Arachnida</taxon>
        <taxon>Acari</taxon>
        <taxon>Parasitiformes</taxon>
        <taxon>Ixodida</taxon>
        <taxon>Ixodoidea</taxon>
        <taxon>Ixodidae</taxon>
        <taxon>Hyalomminae</taxon>
        <taxon>Hyalomma</taxon>
    </lineage>
</organism>
<reference evidence="1" key="1">
    <citation type="submission" date="2020-05" db="EMBL/GenBank/DDBJ databases">
        <title>Large-scale comparative analyses of tick genomes elucidate their genetic diversity and vector capacities.</title>
        <authorList>
            <person name="Jia N."/>
            <person name="Wang J."/>
            <person name="Shi W."/>
            <person name="Du L."/>
            <person name="Sun Y."/>
            <person name="Zhan W."/>
            <person name="Jiang J."/>
            <person name="Wang Q."/>
            <person name="Zhang B."/>
            <person name="Ji P."/>
            <person name="Sakyi L.B."/>
            <person name="Cui X."/>
            <person name="Yuan T."/>
            <person name="Jiang B."/>
            <person name="Yang W."/>
            <person name="Lam T.T.-Y."/>
            <person name="Chang Q."/>
            <person name="Ding S."/>
            <person name="Wang X."/>
            <person name="Zhu J."/>
            <person name="Ruan X."/>
            <person name="Zhao L."/>
            <person name="Wei J."/>
            <person name="Que T."/>
            <person name="Du C."/>
            <person name="Cheng J."/>
            <person name="Dai P."/>
            <person name="Han X."/>
            <person name="Huang E."/>
            <person name="Gao Y."/>
            <person name="Liu J."/>
            <person name="Shao H."/>
            <person name="Ye R."/>
            <person name="Li L."/>
            <person name="Wei W."/>
            <person name="Wang X."/>
            <person name="Wang C."/>
            <person name="Yang T."/>
            <person name="Huo Q."/>
            <person name="Li W."/>
            <person name="Guo W."/>
            <person name="Chen H."/>
            <person name="Zhou L."/>
            <person name="Ni X."/>
            <person name="Tian J."/>
            <person name="Zhou Y."/>
            <person name="Sheng Y."/>
            <person name="Liu T."/>
            <person name="Pan Y."/>
            <person name="Xia L."/>
            <person name="Li J."/>
            <person name="Zhao F."/>
            <person name="Cao W."/>
        </authorList>
    </citation>
    <scope>NUCLEOTIDE SEQUENCE</scope>
    <source>
        <strain evidence="1">Hyas-2018</strain>
    </source>
</reference>
<gene>
    <name evidence="1" type="ORF">HPB50_010894</name>
</gene>
<evidence type="ECO:0000313" key="1">
    <source>
        <dbReference type="EMBL" id="KAH6945940.1"/>
    </source>
</evidence>
<protein>
    <submittedName>
        <fullName evidence="1">Uncharacterized protein</fullName>
    </submittedName>
</protein>
<keyword evidence="2" id="KW-1185">Reference proteome</keyword>
<accession>A0ACB7TG82</accession>
<dbReference type="Proteomes" id="UP000821845">
    <property type="component" value="Chromosome 1"/>
</dbReference>
<sequence length="182" mass="20130">MKCESRNVAAPAPLARGNIIALYVSLTTRDRCLGIYLSRHSTPLPQPTNHAFVAQEKARQEAPLFGRLSNANGNRYILFPRRRSLRNPSAADTANEVSFRRSLTFSVRGSGGCSKTKDASPGSIDRGAWRHMFRFGENKKRRGHQGTGRRRMPHSVLAEAARKEASSQWSSVPLEVCESPPG</sequence>
<dbReference type="EMBL" id="CM023481">
    <property type="protein sequence ID" value="KAH6945940.1"/>
    <property type="molecule type" value="Genomic_DNA"/>
</dbReference>
<comment type="caution">
    <text evidence="1">The sequence shown here is derived from an EMBL/GenBank/DDBJ whole genome shotgun (WGS) entry which is preliminary data.</text>
</comment>
<name>A0ACB7TG82_HYAAI</name>
<proteinExistence type="predicted"/>
<evidence type="ECO:0000313" key="2">
    <source>
        <dbReference type="Proteomes" id="UP000821845"/>
    </source>
</evidence>